<evidence type="ECO:0000256" key="2">
    <source>
        <dbReference type="ARBA" id="ARBA00022723"/>
    </source>
</evidence>
<keyword evidence="6" id="KW-0539">Nucleus</keyword>
<evidence type="ECO:0000313" key="9">
    <source>
        <dbReference type="EMBL" id="KAK7573702.1"/>
    </source>
</evidence>
<evidence type="ECO:0000256" key="1">
    <source>
        <dbReference type="ARBA" id="ARBA00004123"/>
    </source>
</evidence>
<evidence type="ECO:0000259" key="8">
    <source>
        <dbReference type="PROSITE" id="PS50157"/>
    </source>
</evidence>
<dbReference type="SMART" id="SM00355">
    <property type="entry name" value="ZnF_C2H2"/>
    <property type="match status" value="5"/>
</dbReference>
<dbReference type="FunFam" id="3.30.160.60:FF:000086">
    <property type="entry name" value="transcription factor E4F1 isoform X1"/>
    <property type="match status" value="1"/>
</dbReference>
<keyword evidence="10" id="KW-1185">Reference proteome</keyword>
<feature type="domain" description="C2H2-type" evidence="8">
    <location>
        <begin position="98"/>
        <end position="130"/>
    </location>
</feature>
<evidence type="ECO:0000256" key="3">
    <source>
        <dbReference type="ARBA" id="ARBA00022737"/>
    </source>
</evidence>
<keyword evidence="5" id="KW-0862">Zinc</keyword>
<feature type="domain" description="C2H2-type" evidence="8">
    <location>
        <begin position="178"/>
        <end position="201"/>
    </location>
</feature>
<dbReference type="EMBL" id="JBBCAQ010000037">
    <property type="protein sequence ID" value="KAK7573702.1"/>
    <property type="molecule type" value="Genomic_DNA"/>
</dbReference>
<proteinExistence type="predicted"/>
<keyword evidence="3" id="KW-0677">Repeat</keyword>
<dbReference type="PANTHER" id="PTHR24394:SF44">
    <property type="entry name" value="ZINC FINGER PROTEIN 271-LIKE"/>
    <property type="match status" value="1"/>
</dbReference>
<comment type="caution">
    <text evidence="9">The sequence shown here is derived from an EMBL/GenBank/DDBJ whole genome shotgun (WGS) entry which is preliminary data.</text>
</comment>
<evidence type="ECO:0000256" key="4">
    <source>
        <dbReference type="ARBA" id="ARBA00022771"/>
    </source>
</evidence>
<feature type="domain" description="C2H2-type" evidence="8">
    <location>
        <begin position="149"/>
        <end position="176"/>
    </location>
</feature>
<keyword evidence="4 7" id="KW-0863">Zinc-finger</keyword>
<evidence type="ECO:0000256" key="6">
    <source>
        <dbReference type="ARBA" id="ARBA00023242"/>
    </source>
</evidence>
<dbReference type="SUPFAM" id="SSF57667">
    <property type="entry name" value="beta-beta-alpha zinc fingers"/>
    <property type="match status" value="3"/>
</dbReference>
<comment type="subcellular location">
    <subcellularLocation>
        <location evidence="1">Nucleus</location>
    </subcellularLocation>
</comment>
<keyword evidence="2" id="KW-0479">Metal-binding</keyword>
<dbReference type="PROSITE" id="PS50157">
    <property type="entry name" value="ZINC_FINGER_C2H2_2"/>
    <property type="match status" value="5"/>
</dbReference>
<name>A0AAN9XXW8_9HEMI</name>
<dbReference type="Gene3D" id="3.30.160.60">
    <property type="entry name" value="Classic Zinc Finger"/>
    <property type="match status" value="3"/>
</dbReference>
<dbReference type="GO" id="GO:0008270">
    <property type="term" value="F:zinc ion binding"/>
    <property type="evidence" value="ECO:0007669"/>
    <property type="project" value="UniProtKB-KW"/>
</dbReference>
<organism evidence="9 10">
    <name type="scientific">Parthenolecanium corni</name>
    <dbReference type="NCBI Taxonomy" id="536013"/>
    <lineage>
        <taxon>Eukaryota</taxon>
        <taxon>Metazoa</taxon>
        <taxon>Ecdysozoa</taxon>
        <taxon>Arthropoda</taxon>
        <taxon>Hexapoda</taxon>
        <taxon>Insecta</taxon>
        <taxon>Pterygota</taxon>
        <taxon>Neoptera</taxon>
        <taxon>Paraneoptera</taxon>
        <taxon>Hemiptera</taxon>
        <taxon>Sternorrhyncha</taxon>
        <taxon>Coccoidea</taxon>
        <taxon>Coccidae</taxon>
        <taxon>Parthenolecanium</taxon>
    </lineage>
</organism>
<dbReference type="InterPro" id="IPR036236">
    <property type="entry name" value="Znf_C2H2_sf"/>
</dbReference>
<dbReference type="Proteomes" id="UP001367676">
    <property type="component" value="Unassembled WGS sequence"/>
</dbReference>
<reference evidence="9 10" key="1">
    <citation type="submission" date="2024-03" db="EMBL/GenBank/DDBJ databases">
        <title>Adaptation during the transition from Ophiocordyceps entomopathogen to insect associate is accompanied by gene loss and intensified selection.</title>
        <authorList>
            <person name="Ward C.M."/>
            <person name="Onetto C.A."/>
            <person name="Borneman A.R."/>
        </authorList>
    </citation>
    <scope>NUCLEOTIDE SEQUENCE [LARGE SCALE GENOMIC DNA]</scope>
    <source>
        <strain evidence="9">AWRI1</strain>
        <tissue evidence="9">Single Adult Female</tissue>
    </source>
</reference>
<dbReference type="GO" id="GO:0005634">
    <property type="term" value="C:nucleus"/>
    <property type="evidence" value="ECO:0007669"/>
    <property type="project" value="UniProtKB-SubCell"/>
</dbReference>
<dbReference type="GO" id="GO:0000981">
    <property type="term" value="F:DNA-binding transcription factor activity, RNA polymerase II-specific"/>
    <property type="evidence" value="ECO:0007669"/>
    <property type="project" value="TreeGrafter"/>
</dbReference>
<evidence type="ECO:0000313" key="10">
    <source>
        <dbReference type="Proteomes" id="UP001367676"/>
    </source>
</evidence>
<dbReference type="AlphaFoldDB" id="A0AAN9XXW8"/>
<dbReference type="PANTHER" id="PTHR24394">
    <property type="entry name" value="ZINC FINGER PROTEIN"/>
    <property type="match status" value="1"/>
</dbReference>
<sequence>MVANINFLCCFATLPGYLLNKHFLNVEQVIRSYGNARANAQCPNCGKLYKYKFNLNRHIRYECGVAKQFRCTECGRSFSQKSSLKSHRGLVPAEKHLFTCPNECGKVYRNASSLRRHLRYECGLNSLYQPQNQPWNFNQNNTATSQGMHACPICNKLFKYKGNMKEHLKIQCGKKKPFRCNICFKDFSYKQNLKTHMGIIHKTLL</sequence>
<feature type="domain" description="C2H2-type" evidence="8">
    <location>
        <begin position="40"/>
        <end position="67"/>
    </location>
</feature>
<protein>
    <recommendedName>
        <fullName evidence="8">C2H2-type domain-containing protein</fullName>
    </recommendedName>
</protein>
<evidence type="ECO:0000256" key="7">
    <source>
        <dbReference type="PROSITE-ProRule" id="PRU00042"/>
    </source>
</evidence>
<dbReference type="Pfam" id="PF00096">
    <property type="entry name" value="zf-C2H2"/>
    <property type="match status" value="5"/>
</dbReference>
<evidence type="ECO:0000256" key="5">
    <source>
        <dbReference type="ARBA" id="ARBA00022833"/>
    </source>
</evidence>
<dbReference type="InterPro" id="IPR013087">
    <property type="entry name" value="Znf_C2H2_type"/>
</dbReference>
<dbReference type="FunFam" id="3.30.160.60:FF:001297">
    <property type="entry name" value="Zinc finger and SCAN domain-containing protein 2"/>
    <property type="match status" value="1"/>
</dbReference>
<accession>A0AAN9XXW8</accession>
<dbReference type="PROSITE" id="PS00028">
    <property type="entry name" value="ZINC_FINGER_C2H2_1"/>
    <property type="match status" value="1"/>
</dbReference>
<gene>
    <name evidence="9" type="ORF">V9T40_010893</name>
</gene>
<feature type="domain" description="C2H2-type" evidence="8">
    <location>
        <begin position="69"/>
        <end position="96"/>
    </location>
</feature>